<organism evidence="6 7">
    <name type="scientific">Natribacillus halophilus</name>
    <dbReference type="NCBI Taxonomy" id="549003"/>
    <lineage>
        <taxon>Bacteria</taxon>
        <taxon>Bacillati</taxon>
        <taxon>Bacillota</taxon>
        <taxon>Bacilli</taxon>
        <taxon>Bacillales</taxon>
        <taxon>Bacillaceae</taxon>
        <taxon>Natribacillus</taxon>
    </lineage>
</organism>
<evidence type="ECO:0000256" key="4">
    <source>
        <dbReference type="PROSITE-ProRule" id="PRU00335"/>
    </source>
</evidence>
<dbReference type="PROSITE" id="PS01081">
    <property type="entry name" value="HTH_TETR_1"/>
    <property type="match status" value="1"/>
</dbReference>
<dbReference type="InterPro" id="IPR009057">
    <property type="entry name" value="Homeodomain-like_sf"/>
</dbReference>
<evidence type="ECO:0000313" key="6">
    <source>
        <dbReference type="EMBL" id="SDJ04099.1"/>
    </source>
</evidence>
<evidence type="ECO:0000256" key="3">
    <source>
        <dbReference type="ARBA" id="ARBA00023163"/>
    </source>
</evidence>
<keyword evidence="3" id="KW-0804">Transcription</keyword>
<evidence type="ECO:0000256" key="1">
    <source>
        <dbReference type="ARBA" id="ARBA00023015"/>
    </source>
</evidence>
<dbReference type="Gene3D" id="1.10.357.10">
    <property type="entry name" value="Tetracycline Repressor, domain 2"/>
    <property type="match status" value="1"/>
</dbReference>
<evidence type="ECO:0000256" key="2">
    <source>
        <dbReference type="ARBA" id="ARBA00023125"/>
    </source>
</evidence>
<name>A0A1G8QH19_9BACI</name>
<feature type="domain" description="HTH tetR-type" evidence="5">
    <location>
        <begin position="3"/>
        <end position="63"/>
    </location>
</feature>
<keyword evidence="1" id="KW-0805">Transcription regulation</keyword>
<keyword evidence="2 4" id="KW-0238">DNA-binding</keyword>
<dbReference type="PROSITE" id="PS50977">
    <property type="entry name" value="HTH_TETR_2"/>
    <property type="match status" value="1"/>
</dbReference>
<dbReference type="Pfam" id="PF00440">
    <property type="entry name" value="TetR_N"/>
    <property type="match status" value="1"/>
</dbReference>
<proteinExistence type="predicted"/>
<sequence length="195" mass="22343">MASTTSEDIIEAALSSFAIGGYDGTTLAQIAGIVGIQKPSLYNHFSGKKELFLTVAEKVMKEVHEVMTDSFEKNQDKNIERRLYLVLADSTTFIFQKHKGMMYRRLLLFPPGELEEGLRALVQKGDQQIDELLQGFYEQGKKEEVISNLKFSVFRAAFYCLMDGLFTERFIYGEKEFKERFEGSWTVFWQGISAQ</sequence>
<dbReference type="PRINTS" id="PR00455">
    <property type="entry name" value="HTHTETR"/>
</dbReference>
<evidence type="ECO:0000313" key="7">
    <source>
        <dbReference type="Proteomes" id="UP000198853"/>
    </source>
</evidence>
<keyword evidence="7" id="KW-1185">Reference proteome</keyword>
<accession>A0A1G8QH19</accession>
<dbReference type="GO" id="GO:0003677">
    <property type="term" value="F:DNA binding"/>
    <property type="evidence" value="ECO:0007669"/>
    <property type="project" value="UniProtKB-UniRule"/>
</dbReference>
<dbReference type="SUPFAM" id="SSF46689">
    <property type="entry name" value="Homeodomain-like"/>
    <property type="match status" value="1"/>
</dbReference>
<dbReference type="Proteomes" id="UP000198853">
    <property type="component" value="Unassembled WGS sequence"/>
</dbReference>
<dbReference type="PANTHER" id="PTHR47506:SF6">
    <property type="entry name" value="HTH-TYPE TRANSCRIPTIONAL REPRESSOR NEMR"/>
    <property type="match status" value="1"/>
</dbReference>
<dbReference type="PANTHER" id="PTHR47506">
    <property type="entry name" value="TRANSCRIPTIONAL REGULATORY PROTEIN"/>
    <property type="match status" value="1"/>
</dbReference>
<dbReference type="OrthoDB" id="509229at2"/>
<dbReference type="InterPro" id="IPR023772">
    <property type="entry name" value="DNA-bd_HTH_TetR-type_CS"/>
</dbReference>
<protein>
    <submittedName>
        <fullName evidence="6">DNA-binding transcriptional regulator, AcrR family</fullName>
    </submittedName>
</protein>
<dbReference type="AlphaFoldDB" id="A0A1G8QH19"/>
<dbReference type="InterPro" id="IPR001647">
    <property type="entry name" value="HTH_TetR"/>
</dbReference>
<reference evidence="6 7" key="1">
    <citation type="submission" date="2016-10" db="EMBL/GenBank/DDBJ databases">
        <authorList>
            <person name="de Groot N.N."/>
        </authorList>
    </citation>
    <scope>NUCLEOTIDE SEQUENCE [LARGE SCALE GENOMIC DNA]</scope>
    <source>
        <strain evidence="6 7">DSM 21771</strain>
    </source>
</reference>
<dbReference type="RefSeq" id="WP_090399160.1">
    <property type="nucleotide sequence ID" value="NZ_FNEN01000012.1"/>
</dbReference>
<dbReference type="EMBL" id="FNEN01000012">
    <property type="protein sequence ID" value="SDJ04099.1"/>
    <property type="molecule type" value="Genomic_DNA"/>
</dbReference>
<gene>
    <name evidence="6" type="ORF">SAMN04488123_11238</name>
</gene>
<evidence type="ECO:0000259" key="5">
    <source>
        <dbReference type="PROSITE" id="PS50977"/>
    </source>
</evidence>
<feature type="DNA-binding region" description="H-T-H motif" evidence="4">
    <location>
        <begin position="26"/>
        <end position="45"/>
    </location>
</feature>
<dbReference type="Gene3D" id="1.10.10.60">
    <property type="entry name" value="Homeodomain-like"/>
    <property type="match status" value="1"/>
</dbReference>